<keyword evidence="2" id="KW-0812">Transmembrane</keyword>
<dbReference type="Proteomes" id="UP000831156">
    <property type="component" value="Chromosome 10"/>
</dbReference>
<dbReference type="Pfam" id="PF07133">
    <property type="entry name" value="Merozoite_SPAM"/>
    <property type="match status" value="1"/>
</dbReference>
<evidence type="ECO:0000313" key="4">
    <source>
        <dbReference type="EMBL" id="SOV15184.1"/>
    </source>
</evidence>
<feature type="region of interest" description="Disordered" evidence="1">
    <location>
        <begin position="613"/>
        <end position="632"/>
    </location>
</feature>
<feature type="compositionally biased region" description="Acidic residues" evidence="1">
    <location>
        <begin position="657"/>
        <end position="678"/>
    </location>
</feature>
<keyword evidence="5" id="KW-1185">Reference proteome</keyword>
<evidence type="ECO:0000256" key="1">
    <source>
        <dbReference type="SAM" id="MobiDB-lite"/>
    </source>
</evidence>
<feature type="region of interest" description="Disordered" evidence="1">
    <location>
        <begin position="479"/>
        <end position="573"/>
    </location>
</feature>
<feature type="region of interest" description="Disordered" evidence="1">
    <location>
        <begin position="644"/>
        <end position="696"/>
    </location>
</feature>
<reference evidence="4" key="1">
    <citation type="submission" date="2016-09" db="EMBL/GenBank/DDBJ databases">
        <authorList>
            <consortium name="Pathogen Informatics"/>
            <person name="Sun Q."/>
            <person name="Inoue M."/>
        </authorList>
    </citation>
    <scope>NUCLEOTIDE SEQUENCE</scope>
</reference>
<feature type="compositionally biased region" description="Polar residues" evidence="1">
    <location>
        <begin position="479"/>
        <end position="547"/>
    </location>
</feature>
<gene>
    <name evidence="4" type="ORF">PGABG01_1034300</name>
</gene>
<keyword evidence="2" id="KW-0472">Membrane</keyword>
<evidence type="ECO:0000313" key="5">
    <source>
        <dbReference type="Proteomes" id="UP000831156"/>
    </source>
</evidence>
<name>A0ABY1UNR2_9APIC</name>
<feature type="compositionally biased region" description="Basic and acidic residues" evidence="1">
    <location>
        <begin position="548"/>
        <end position="573"/>
    </location>
</feature>
<dbReference type="Gene3D" id="1.20.58.830">
    <property type="match status" value="1"/>
</dbReference>
<sequence>MINHRYIIFYLFCLHIDIYVNIYTRCFGVNAFEKLCSTFDFGNVEDNNFVIGDNYDLNYENNNQDIISNPHKDKLPNTSQEHIEVANENSHDAKIQDEEISVIKPLGDNNHIKSKDIDVIGNDTTDGLSVTNSGFDDGSAFGGGLTFSENSPLQGGLNKCPVDKFCESLVSVPHCPKKNFEERNNWISTIAKHSSGQYKRVPSPARRRKLCFGNIKKRRNGITDREKFKKELINIASTEGKLLVEMYSKEPEYALKAMRYSFADIGNIIKGNDMMDDFLMNNVKDIFEKKINKDRTGLHIIGRKSWWEHNKNDIWDAMMCKYNRKKDEKFCPGYNNIDNVPQFFRWFREWGTYVCKELKKYRELLKSVCHNFENKPHNKVVNGGITRDDICKGIFKEYENLVNSTKNEWNLFVEYYNIEKDAYSGSKGLLPETYLKEYCNECYFQNKDLKYILEEIEKNNNIYKDIYEGKYFQGSVTTSSHEISNSNDNTQTDGAANDGLQSGTGQRGLSVSQNEIPRGSDSNHSDTISPNSGNQADRTGQVLNNLSGEKEERSLESGKSNTDNERHGASKDDIPYDRILGWEFGDFSPKNKYTEDEKKENMLELINLTSLENDKIANENEDEKEEHEEEVEMYSSYVDEIEEEENITEEVNRDDISDNDFTEDDDEAEEEETEEEETEKNQKDTEEEKNKVEKVNSKIDNEIDVLLYSHDKDNDKKKETHKSILNSVLTLFNKNDGSDTFLKGLRGDMTFFFQNI</sequence>
<feature type="transmembrane region" description="Helical" evidence="2">
    <location>
        <begin position="7"/>
        <end position="24"/>
    </location>
</feature>
<accession>A0ABY1UNR2</accession>
<dbReference type="InterPro" id="IPR042202">
    <property type="entry name" value="Duffy-ag-bd_sf"/>
</dbReference>
<dbReference type="Gene3D" id="1.20.1310.20">
    <property type="entry name" value="Duffy-antigen binding domain"/>
    <property type="match status" value="1"/>
</dbReference>
<dbReference type="InterPro" id="IPR008602">
    <property type="entry name" value="Duffy-antigen-binding"/>
</dbReference>
<dbReference type="Pfam" id="PF05424">
    <property type="entry name" value="Duffy_binding"/>
    <property type="match status" value="1"/>
</dbReference>
<feature type="domain" description="Duffy-antigen binding" evidence="3">
    <location>
        <begin position="204"/>
        <end position="345"/>
    </location>
</feature>
<dbReference type="InterPro" id="IPR010784">
    <property type="entry name" value="Merozoite_SPAM"/>
</dbReference>
<dbReference type="SUPFAM" id="SSF140924">
    <property type="entry name" value="Duffy binding domain-like"/>
    <property type="match status" value="1"/>
</dbReference>
<proteinExistence type="predicted"/>
<keyword evidence="2" id="KW-1133">Transmembrane helix</keyword>
<dbReference type="EMBL" id="LT969433">
    <property type="protein sequence ID" value="SOV15184.1"/>
    <property type="molecule type" value="Genomic_DNA"/>
</dbReference>
<evidence type="ECO:0000256" key="2">
    <source>
        <dbReference type="SAM" id="Phobius"/>
    </source>
</evidence>
<feature type="compositionally biased region" description="Acidic residues" evidence="1">
    <location>
        <begin position="619"/>
        <end position="632"/>
    </location>
</feature>
<feature type="compositionally biased region" description="Basic and acidic residues" evidence="1">
    <location>
        <begin position="679"/>
        <end position="696"/>
    </location>
</feature>
<evidence type="ECO:0000259" key="3">
    <source>
        <dbReference type="Pfam" id="PF05424"/>
    </source>
</evidence>
<protein>
    <submittedName>
        <fullName evidence="4">Duffy binding-like merozoite surface protein, putative</fullName>
    </submittedName>
</protein>
<organism evidence="4 5">
    <name type="scientific">Plasmodium gaboni</name>
    <dbReference type="NCBI Taxonomy" id="647221"/>
    <lineage>
        <taxon>Eukaryota</taxon>
        <taxon>Sar</taxon>
        <taxon>Alveolata</taxon>
        <taxon>Apicomplexa</taxon>
        <taxon>Aconoidasida</taxon>
        <taxon>Haemosporida</taxon>
        <taxon>Plasmodiidae</taxon>
        <taxon>Plasmodium</taxon>
        <taxon>Plasmodium (Laverania)</taxon>
    </lineage>
</organism>